<comment type="caution">
    <text evidence="1">The sequence shown here is derived from an EMBL/GenBank/DDBJ whole genome shotgun (WGS) entry which is preliminary data.</text>
</comment>
<evidence type="ECO:0000313" key="1">
    <source>
        <dbReference type="EMBL" id="OGF30856.1"/>
    </source>
</evidence>
<protein>
    <recommendedName>
        <fullName evidence="3">Lipoprotein</fullName>
    </recommendedName>
</protein>
<dbReference type="PROSITE" id="PS51257">
    <property type="entry name" value="PROKAR_LIPOPROTEIN"/>
    <property type="match status" value="1"/>
</dbReference>
<evidence type="ECO:0008006" key="3">
    <source>
        <dbReference type="Google" id="ProtNLM"/>
    </source>
</evidence>
<reference evidence="1 2" key="1">
    <citation type="journal article" date="2016" name="Nat. Commun.">
        <title>Thousands of microbial genomes shed light on interconnected biogeochemical processes in an aquifer system.</title>
        <authorList>
            <person name="Anantharaman K."/>
            <person name="Brown C.T."/>
            <person name="Hug L.A."/>
            <person name="Sharon I."/>
            <person name="Castelle C.J."/>
            <person name="Probst A.J."/>
            <person name="Thomas B.C."/>
            <person name="Singh A."/>
            <person name="Wilkins M.J."/>
            <person name="Karaoz U."/>
            <person name="Brodie E.L."/>
            <person name="Williams K.H."/>
            <person name="Hubbard S.S."/>
            <person name="Banfield J.F."/>
        </authorList>
    </citation>
    <scope>NUCLEOTIDE SEQUENCE [LARGE SCALE GENOMIC DNA]</scope>
</reference>
<dbReference type="Proteomes" id="UP000179001">
    <property type="component" value="Unassembled WGS sequence"/>
</dbReference>
<gene>
    <name evidence="1" type="ORF">A2478_00170</name>
</gene>
<accession>A0A1F5SWH0</accession>
<proteinExistence type="predicted"/>
<dbReference type="EMBL" id="MFGJ01000008">
    <property type="protein sequence ID" value="OGF30856.1"/>
    <property type="molecule type" value="Genomic_DNA"/>
</dbReference>
<dbReference type="AlphaFoldDB" id="A0A1F5SWH0"/>
<name>A0A1F5SWH0_9BACT</name>
<organism evidence="1 2">
    <name type="scientific">Candidatus Falkowbacteria bacterium RIFOXYC2_FULL_36_12</name>
    <dbReference type="NCBI Taxonomy" id="1798002"/>
    <lineage>
        <taxon>Bacteria</taxon>
        <taxon>Candidatus Falkowiibacteriota</taxon>
    </lineage>
</organism>
<sequence>MKLPQPEGDTTMRPIRLLLSLMIAFLFGCQSDLTKIITQTEGLQKIEQTQGIILYGFCSFRTFDRGILLNTNDYPLKIRQVEQTAYGEITASMKFLPSKSILQLSISPHQIAVYIYTINGALISFIACKCPKK</sequence>
<evidence type="ECO:0000313" key="2">
    <source>
        <dbReference type="Proteomes" id="UP000179001"/>
    </source>
</evidence>